<evidence type="ECO:0000313" key="2">
    <source>
        <dbReference type="Proteomes" id="UP000739538"/>
    </source>
</evidence>
<gene>
    <name evidence="1" type="ORF">KDA27_00465</name>
</gene>
<dbReference type="EMBL" id="JAGQHS010000001">
    <property type="protein sequence ID" value="MCA9754243.1"/>
    <property type="molecule type" value="Genomic_DNA"/>
</dbReference>
<reference evidence="1" key="2">
    <citation type="journal article" date="2021" name="Microbiome">
        <title>Successional dynamics and alternative stable states in a saline activated sludge microbial community over 9 years.</title>
        <authorList>
            <person name="Wang Y."/>
            <person name="Ye J."/>
            <person name="Ju F."/>
            <person name="Liu L."/>
            <person name="Boyd J.A."/>
            <person name="Deng Y."/>
            <person name="Parks D.H."/>
            <person name="Jiang X."/>
            <person name="Yin X."/>
            <person name="Woodcroft B.J."/>
            <person name="Tyson G.W."/>
            <person name="Hugenholtz P."/>
            <person name="Polz M.F."/>
            <person name="Zhang T."/>
        </authorList>
    </citation>
    <scope>NUCLEOTIDE SEQUENCE</scope>
    <source>
        <strain evidence="1">HKST-UBA02</strain>
    </source>
</reference>
<name>A0A956N8I8_UNCEI</name>
<organism evidence="1 2">
    <name type="scientific">Eiseniibacteriota bacterium</name>
    <dbReference type="NCBI Taxonomy" id="2212470"/>
    <lineage>
        <taxon>Bacteria</taxon>
        <taxon>Candidatus Eiseniibacteriota</taxon>
    </lineage>
</organism>
<protein>
    <submittedName>
        <fullName evidence="1">Uncharacterized protein</fullName>
    </submittedName>
</protein>
<accession>A0A956N8I8</accession>
<proteinExistence type="predicted"/>
<evidence type="ECO:0000313" key="1">
    <source>
        <dbReference type="EMBL" id="MCA9754243.1"/>
    </source>
</evidence>
<dbReference type="AlphaFoldDB" id="A0A956N8I8"/>
<comment type="caution">
    <text evidence="1">The sequence shown here is derived from an EMBL/GenBank/DDBJ whole genome shotgun (WGS) entry which is preliminary data.</text>
</comment>
<dbReference type="Proteomes" id="UP000739538">
    <property type="component" value="Unassembled WGS sequence"/>
</dbReference>
<sequence>MPHREVLGSVDLTSFHRGFEARALHEERLVSKLLSAFLSTDGNALIVEAMVVEGHLRQGFFLLATTKDGTAMVRVHPRSAPEKTPGVKRTVSWLAAWLGHRTGDAAVGKTNLEASALAAFPDDAIR</sequence>
<reference evidence="1" key="1">
    <citation type="submission" date="2020-04" db="EMBL/GenBank/DDBJ databases">
        <authorList>
            <person name="Zhang T."/>
        </authorList>
    </citation>
    <scope>NUCLEOTIDE SEQUENCE</scope>
    <source>
        <strain evidence="1">HKST-UBA02</strain>
    </source>
</reference>